<dbReference type="InterPro" id="IPR003746">
    <property type="entry name" value="DUF167"/>
</dbReference>
<evidence type="ECO:0000313" key="3">
    <source>
        <dbReference type="EMBL" id="PIZ16985.1"/>
    </source>
</evidence>
<dbReference type="SUPFAM" id="SSF69786">
    <property type="entry name" value="YggU-like"/>
    <property type="match status" value="1"/>
</dbReference>
<name>A0A2M7SBT8_9BACT</name>
<dbReference type="Proteomes" id="UP000229307">
    <property type="component" value="Unassembled WGS sequence"/>
</dbReference>
<dbReference type="PANTHER" id="PTHR13420:SF7">
    <property type="entry name" value="UPF0235 PROTEIN C15ORF40"/>
    <property type="match status" value="1"/>
</dbReference>
<gene>
    <name evidence="3" type="ORF">COY52_05655</name>
</gene>
<dbReference type="Pfam" id="PF02594">
    <property type="entry name" value="DUF167"/>
    <property type="match status" value="1"/>
</dbReference>
<evidence type="ECO:0000256" key="2">
    <source>
        <dbReference type="HAMAP-Rule" id="MF_00634"/>
    </source>
</evidence>
<sequence>MEKGTKVLLNIKVIPNASKPRICPLNNLSSPLAGEDKGEGAFKVYVKAPPVDGKANKELVEALAEHFKVKKNRVEIIRGATSRTKVVKIM</sequence>
<dbReference type="PANTHER" id="PTHR13420">
    <property type="entry name" value="UPF0235 PROTEIN C15ORF40"/>
    <property type="match status" value="1"/>
</dbReference>
<proteinExistence type="inferred from homology"/>
<protein>
    <recommendedName>
        <fullName evidence="2">UPF0235 protein COY52_05655</fullName>
    </recommendedName>
</protein>
<dbReference type="HAMAP" id="MF_00634">
    <property type="entry name" value="UPF0235"/>
    <property type="match status" value="1"/>
</dbReference>
<comment type="caution">
    <text evidence="3">The sequence shown here is derived from an EMBL/GenBank/DDBJ whole genome shotgun (WGS) entry which is preliminary data.</text>
</comment>
<dbReference type="InterPro" id="IPR036591">
    <property type="entry name" value="YggU-like_sf"/>
</dbReference>
<evidence type="ECO:0000256" key="1">
    <source>
        <dbReference type="ARBA" id="ARBA00010364"/>
    </source>
</evidence>
<dbReference type="AlphaFoldDB" id="A0A2M7SBT8"/>
<dbReference type="SMART" id="SM01152">
    <property type="entry name" value="DUF167"/>
    <property type="match status" value="1"/>
</dbReference>
<dbReference type="EMBL" id="PFMR01000151">
    <property type="protein sequence ID" value="PIZ16985.1"/>
    <property type="molecule type" value="Genomic_DNA"/>
</dbReference>
<dbReference type="GO" id="GO:0005737">
    <property type="term" value="C:cytoplasm"/>
    <property type="evidence" value="ECO:0007669"/>
    <property type="project" value="TreeGrafter"/>
</dbReference>
<reference evidence="4" key="1">
    <citation type="submission" date="2017-09" db="EMBL/GenBank/DDBJ databases">
        <title>Depth-based differentiation of microbial function through sediment-hosted aquifers and enrichment of novel symbionts in the deep terrestrial subsurface.</title>
        <authorList>
            <person name="Probst A.J."/>
            <person name="Ladd B."/>
            <person name="Jarett J.K."/>
            <person name="Geller-Mcgrath D.E."/>
            <person name="Sieber C.M.K."/>
            <person name="Emerson J.B."/>
            <person name="Anantharaman K."/>
            <person name="Thomas B.C."/>
            <person name="Malmstrom R."/>
            <person name="Stieglmeier M."/>
            <person name="Klingl A."/>
            <person name="Woyke T."/>
            <person name="Ryan C.M."/>
            <person name="Banfield J.F."/>
        </authorList>
    </citation>
    <scope>NUCLEOTIDE SEQUENCE [LARGE SCALE GENOMIC DNA]</scope>
</reference>
<comment type="similarity">
    <text evidence="1 2">Belongs to the UPF0235 family.</text>
</comment>
<dbReference type="Gene3D" id="3.30.1200.10">
    <property type="entry name" value="YggU-like"/>
    <property type="match status" value="1"/>
</dbReference>
<accession>A0A2M7SBT8</accession>
<organism evidence="3 4">
    <name type="scientific">Candidatus Desantisbacteria bacterium CG_4_10_14_0_8_um_filter_48_22</name>
    <dbReference type="NCBI Taxonomy" id="1974543"/>
    <lineage>
        <taxon>Bacteria</taxon>
        <taxon>Candidatus Desantisiibacteriota</taxon>
    </lineage>
</organism>
<evidence type="ECO:0000313" key="4">
    <source>
        <dbReference type="Proteomes" id="UP000229307"/>
    </source>
</evidence>
<dbReference type="NCBIfam" id="TIGR00251">
    <property type="entry name" value="DUF167 family protein"/>
    <property type="match status" value="1"/>
</dbReference>